<dbReference type="Pfam" id="PF13505">
    <property type="entry name" value="OMP_b-brl"/>
    <property type="match status" value="1"/>
</dbReference>
<dbReference type="SUPFAM" id="SSF56925">
    <property type="entry name" value="OMPA-like"/>
    <property type="match status" value="1"/>
</dbReference>
<comment type="caution">
    <text evidence="8">The sequence shown here is derived from an EMBL/GenBank/DDBJ whole genome shotgun (WGS) entry which is preliminary data.</text>
</comment>
<dbReference type="PANTHER" id="PTHR34001">
    <property type="entry name" value="BLL7405 PROTEIN"/>
    <property type="match status" value="1"/>
</dbReference>
<dbReference type="EMBL" id="JAABLQ010000002">
    <property type="protein sequence ID" value="NBN79790.1"/>
    <property type="molecule type" value="Genomic_DNA"/>
</dbReference>
<dbReference type="AlphaFoldDB" id="A0A7X5F4S8"/>
<evidence type="ECO:0000256" key="4">
    <source>
        <dbReference type="ARBA" id="ARBA00023237"/>
    </source>
</evidence>
<keyword evidence="4" id="KW-0998">Cell outer membrane</keyword>
<dbReference type="InterPro" id="IPR011250">
    <property type="entry name" value="OMP/PagP_B-barrel"/>
</dbReference>
<evidence type="ECO:0000313" key="9">
    <source>
        <dbReference type="Proteomes" id="UP000586722"/>
    </source>
</evidence>
<sequence>MGSVFKQLSLAGVAMAISTSVFAADMPAPIIEHIPEVPAVGGWYLRGDIGYKMYEDSKGSFADPVIGSLRFQRNKLDDAWMFGAGVGYKFNDYFRADVTVDYETPADYVGYAACPPCVGGFSKESTKIDVWTVMLNGYVDVGTWNGLTPYVGAGVGGAWVNTSGTTSVNPGGVTTKYDGSHSQWNLAWALMAGASYAVTPNWSIDAGYRYKNLGDAKSVKLYNVGTGQSRITYKDLTAHEIRLGVRYNFDSAPVAAQPILYQGDAISRRF</sequence>
<evidence type="ECO:0000256" key="2">
    <source>
        <dbReference type="ARBA" id="ARBA00022729"/>
    </source>
</evidence>
<dbReference type="Gene3D" id="2.40.160.20">
    <property type="match status" value="1"/>
</dbReference>
<dbReference type="GO" id="GO:0009279">
    <property type="term" value="C:cell outer membrane"/>
    <property type="evidence" value="ECO:0007669"/>
    <property type="project" value="UniProtKB-SubCell"/>
</dbReference>
<keyword evidence="3" id="KW-0472">Membrane</keyword>
<protein>
    <submittedName>
        <fullName evidence="8">Outer membrane beta-barrel protein</fullName>
    </submittedName>
</protein>
<keyword evidence="9" id="KW-1185">Reference proteome</keyword>
<evidence type="ECO:0000256" key="6">
    <source>
        <dbReference type="SAM" id="SignalP"/>
    </source>
</evidence>
<evidence type="ECO:0000313" key="8">
    <source>
        <dbReference type="EMBL" id="NBN79790.1"/>
    </source>
</evidence>
<organism evidence="8 9">
    <name type="scientific">Pannonibacter tanglangensis</name>
    <dbReference type="NCBI Taxonomy" id="2750084"/>
    <lineage>
        <taxon>Bacteria</taxon>
        <taxon>Pseudomonadati</taxon>
        <taxon>Pseudomonadota</taxon>
        <taxon>Alphaproteobacteria</taxon>
        <taxon>Hyphomicrobiales</taxon>
        <taxon>Stappiaceae</taxon>
        <taxon>Pannonibacter</taxon>
    </lineage>
</organism>
<dbReference type="Proteomes" id="UP000586722">
    <property type="component" value="Unassembled WGS sequence"/>
</dbReference>
<name>A0A7X5F4S8_9HYPH</name>
<proteinExistence type="inferred from homology"/>
<keyword evidence="2 6" id="KW-0732">Signal</keyword>
<feature type="signal peptide" evidence="6">
    <location>
        <begin position="1"/>
        <end position="23"/>
    </location>
</feature>
<dbReference type="InterPro" id="IPR051692">
    <property type="entry name" value="OMP-like"/>
</dbReference>
<feature type="domain" description="Outer membrane protein beta-barrel" evidence="7">
    <location>
        <begin position="40"/>
        <end position="249"/>
    </location>
</feature>
<reference evidence="9" key="1">
    <citation type="submission" date="2020-01" db="EMBL/GenBank/DDBJ databases">
        <authorList>
            <person name="Fang Y."/>
            <person name="Sun R."/>
            <person name="Nie L."/>
            <person name="He J."/>
            <person name="Hao L."/>
            <person name="Wang L."/>
            <person name="Su S."/>
            <person name="Lv E."/>
            <person name="Zhang Z."/>
            <person name="Xie R."/>
            <person name="Liu H."/>
        </authorList>
    </citation>
    <scope>NUCLEOTIDE SEQUENCE [LARGE SCALE GENOMIC DNA]</scope>
    <source>
        <strain evidence="9">XCT-53</strain>
    </source>
</reference>
<dbReference type="PANTHER" id="PTHR34001:SF3">
    <property type="entry name" value="BLL7405 PROTEIN"/>
    <property type="match status" value="1"/>
</dbReference>
<evidence type="ECO:0000256" key="1">
    <source>
        <dbReference type="ARBA" id="ARBA00004442"/>
    </source>
</evidence>
<dbReference type="RefSeq" id="WP_161709330.1">
    <property type="nucleotide sequence ID" value="NZ_JAABLQ010000002.1"/>
</dbReference>
<dbReference type="InterPro" id="IPR027385">
    <property type="entry name" value="Beta-barrel_OMP"/>
</dbReference>
<evidence type="ECO:0000259" key="7">
    <source>
        <dbReference type="Pfam" id="PF13505"/>
    </source>
</evidence>
<feature type="chain" id="PRO_5031239402" evidence="6">
    <location>
        <begin position="24"/>
        <end position="270"/>
    </location>
</feature>
<comment type="similarity">
    <text evidence="5">Belongs to the Omp25/RopB family.</text>
</comment>
<gene>
    <name evidence="8" type="ORF">GWI72_16050</name>
</gene>
<evidence type="ECO:0000256" key="5">
    <source>
        <dbReference type="ARBA" id="ARBA00038306"/>
    </source>
</evidence>
<accession>A0A7X5F4S8</accession>
<evidence type="ECO:0000256" key="3">
    <source>
        <dbReference type="ARBA" id="ARBA00023136"/>
    </source>
</evidence>
<comment type="subcellular location">
    <subcellularLocation>
        <location evidence="1">Cell outer membrane</location>
    </subcellularLocation>
</comment>